<keyword evidence="6" id="KW-0418">Kinase</keyword>
<dbReference type="Pfam" id="PF00512">
    <property type="entry name" value="HisKA"/>
    <property type="match status" value="1"/>
</dbReference>
<dbReference type="InterPro" id="IPR036097">
    <property type="entry name" value="HisK_dim/P_sf"/>
</dbReference>
<evidence type="ECO:0000256" key="1">
    <source>
        <dbReference type="ARBA" id="ARBA00000085"/>
    </source>
</evidence>
<dbReference type="CDD" id="cd17546">
    <property type="entry name" value="REC_hyHK_CKI1_RcsC-like"/>
    <property type="match status" value="1"/>
</dbReference>
<dbReference type="InterPro" id="IPR011006">
    <property type="entry name" value="CheY-like_superfamily"/>
</dbReference>
<evidence type="ECO:0000256" key="4">
    <source>
        <dbReference type="ARBA" id="ARBA00022679"/>
    </source>
</evidence>
<dbReference type="PANTHER" id="PTHR43047">
    <property type="entry name" value="TWO-COMPONENT HISTIDINE PROTEIN KINASE"/>
    <property type="match status" value="1"/>
</dbReference>
<evidence type="ECO:0000259" key="12">
    <source>
        <dbReference type="PROSITE" id="PS50110"/>
    </source>
</evidence>
<dbReference type="PRINTS" id="PR00344">
    <property type="entry name" value="BCTRLSENSOR"/>
</dbReference>
<keyword evidence="3 9" id="KW-0597">Phosphoprotein</keyword>
<dbReference type="EMBL" id="FUYV01000009">
    <property type="protein sequence ID" value="SKC04553.1"/>
    <property type="molecule type" value="Genomic_DNA"/>
</dbReference>
<dbReference type="Proteomes" id="UP000191055">
    <property type="component" value="Unassembled WGS sequence"/>
</dbReference>
<dbReference type="InterPro" id="IPR005467">
    <property type="entry name" value="His_kinase_dom"/>
</dbReference>
<dbReference type="Gene3D" id="1.10.287.130">
    <property type="match status" value="1"/>
</dbReference>
<protein>
    <recommendedName>
        <fullName evidence="2">histidine kinase</fullName>
        <ecNumber evidence="2">2.7.13.3</ecNumber>
    </recommendedName>
</protein>
<dbReference type="EC" id="2.7.13.3" evidence="2"/>
<dbReference type="GO" id="GO:0005524">
    <property type="term" value="F:ATP binding"/>
    <property type="evidence" value="ECO:0007669"/>
    <property type="project" value="UniProtKB-KW"/>
</dbReference>
<feature type="coiled-coil region" evidence="10">
    <location>
        <begin position="27"/>
        <end position="64"/>
    </location>
</feature>
<dbReference type="GO" id="GO:0005886">
    <property type="term" value="C:plasma membrane"/>
    <property type="evidence" value="ECO:0007669"/>
    <property type="project" value="TreeGrafter"/>
</dbReference>
<comment type="catalytic activity">
    <reaction evidence="1">
        <text>ATP + protein L-histidine = ADP + protein N-phospho-L-histidine.</text>
        <dbReference type="EC" id="2.7.13.3"/>
    </reaction>
</comment>
<dbReference type="SUPFAM" id="SSF55785">
    <property type="entry name" value="PYP-like sensor domain (PAS domain)"/>
    <property type="match status" value="1"/>
</dbReference>
<dbReference type="InterPro" id="IPR003594">
    <property type="entry name" value="HATPase_dom"/>
</dbReference>
<evidence type="ECO:0000256" key="3">
    <source>
        <dbReference type="ARBA" id="ARBA00022553"/>
    </source>
</evidence>
<keyword evidence="7" id="KW-0067">ATP-binding</keyword>
<dbReference type="PROSITE" id="PS50112">
    <property type="entry name" value="PAS"/>
    <property type="match status" value="1"/>
</dbReference>
<dbReference type="SMART" id="SM00448">
    <property type="entry name" value="REC"/>
    <property type="match status" value="1"/>
</dbReference>
<evidence type="ECO:0000313" key="15">
    <source>
        <dbReference type="Proteomes" id="UP000191055"/>
    </source>
</evidence>
<feature type="domain" description="Response regulatory" evidence="12">
    <location>
        <begin position="441"/>
        <end position="556"/>
    </location>
</feature>
<dbReference type="SMART" id="SM00388">
    <property type="entry name" value="HisKA"/>
    <property type="match status" value="1"/>
</dbReference>
<evidence type="ECO:0000259" key="13">
    <source>
        <dbReference type="PROSITE" id="PS50112"/>
    </source>
</evidence>
<dbReference type="InterPro" id="IPR003661">
    <property type="entry name" value="HisK_dim/P_dom"/>
</dbReference>
<evidence type="ECO:0000256" key="8">
    <source>
        <dbReference type="ARBA" id="ARBA00023012"/>
    </source>
</evidence>
<keyword evidence="10" id="KW-0175">Coiled coil</keyword>
<reference evidence="14 15" key="1">
    <citation type="submission" date="2017-02" db="EMBL/GenBank/DDBJ databases">
        <authorList>
            <person name="Peterson S.W."/>
        </authorList>
    </citation>
    <scope>NUCLEOTIDE SEQUENCE [LARGE SCALE GENOMIC DNA]</scope>
    <source>
        <strain evidence="14 15">DSM 24412</strain>
    </source>
</reference>
<dbReference type="Pfam" id="PF02518">
    <property type="entry name" value="HATPase_c"/>
    <property type="match status" value="1"/>
</dbReference>
<dbReference type="InterPro" id="IPR036890">
    <property type="entry name" value="HATPase_C_sf"/>
</dbReference>
<organism evidence="14 15">
    <name type="scientific">Alkalitalea saponilacus</name>
    <dbReference type="NCBI Taxonomy" id="889453"/>
    <lineage>
        <taxon>Bacteria</taxon>
        <taxon>Pseudomonadati</taxon>
        <taxon>Bacteroidota</taxon>
        <taxon>Bacteroidia</taxon>
        <taxon>Marinilabiliales</taxon>
        <taxon>Marinilabiliaceae</taxon>
        <taxon>Alkalitalea</taxon>
    </lineage>
</organism>
<dbReference type="Gene3D" id="3.30.450.20">
    <property type="entry name" value="PAS domain"/>
    <property type="match status" value="1"/>
</dbReference>
<proteinExistence type="predicted"/>
<dbReference type="PROSITE" id="PS50110">
    <property type="entry name" value="RESPONSE_REGULATORY"/>
    <property type="match status" value="1"/>
</dbReference>
<evidence type="ECO:0000256" key="10">
    <source>
        <dbReference type="SAM" id="Coils"/>
    </source>
</evidence>
<dbReference type="FunFam" id="1.10.287.130:FF:000002">
    <property type="entry name" value="Two-component osmosensing histidine kinase"/>
    <property type="match status" value="1"/>
</dbReference>
<dbReference type="STRING" id="889453.SAMN03080601_01763"/>
<dbReference type="KEGG" id="asx:CDL62_01320"/>
<dbReference type="SUPFAM" id="SSF52172">
    <property type="entry name" value="CheY-like"/>
    <property type="match status" value="1"/>
</dbReference>
<keyword evidence="4" id="KW-0808">Transferase</keyword>
<dbReference type="CDD" id="cd00082">
    <property type="entry name" value="HisKA"/>
    <property type="match status" value="1"/>
</dbReference>
<dbReference type="GO" id="GO:0000155">
    <property type="term" value="F:phosphorelay sensor kinase activity"/>
    <property type="evidence" value="ECO:0007669"/>
    <property type="project" value="InterPro"/>
</dbReference>
<evidence type="ECO:0000259" key="11">
    <source>
        <dbReference type="PROSITE" id="PS50109"/>
    </source>
</evidence>
<accession>A0A1T5G7U2</accession>
<feature type="domain" description="PAS" evidence="13">
    <location>
        <begin position="54"/>
        <end position="124"/>
    </location>
</feature>
<dbReference type="GO" id="GO:0009927">
    <property type="term" value="F:histidine phosphotransfer kinase activity"/>
    <property type="evidence" value="ECO:0007669"/>
    <property type="project" value="TreeGrafter"/>
</dbReference>
<dbReference type="NCBIfam" id="TIGR00229">
    <property type="entry name" value="sensory_box"/>
    <property type="match status" value="1"/>
</dbReference>
<evidence type="ECO:0000256" key="5">
    <source>
        <dbReference type="ARBA" id="ARBA00022741"/>
    </source>
</evidence>
<dbReference type="PANTHER" id="PTHR43047:SF72">
    <property type="entry name" value="OSMOSENSING HISTIDINE PROTEIN KINASE SLN1"/>
    <property type="match status" value="1"/>
</dbReference>
<evidence type="ECO:0000313" key="14">
    <source>
        <dbReference type="EMBL" id="SKC04553.1"/>
    </source>
</evidence>
<feature type="domain" description="Histidine kinase" evidence="11">
    <location>
        <begin position="193"/>
        <end position="416"/>
    </location>
</feature>
<dbReference type="Gene3D" id="3.30.565.10">
    <property type="entry name" value="Histidine kinase-like ATPase, C-terminal domain"/>
    <property type="match status" value="1"/>
</dbReference>
<dbReference type="InterPro" id="IPR000014">
    <property type="entry name" value="PAS"/>
</dbReference>
<gene>
    <name evidence="14" type="ORF">SAMN03080601_01763</name>
</gene>
<dbReference type="OrthoDB" id="9796457at2"/>
<dbReference type="Pfam" id="PF00072">
    <property type="entry name" value="Response_reg"/>
    <property type="match status" value="1"/>
</dbReference>
<evidence type="ECO:0000256" key="6">
    <source>
        <dbReference type="ARBA" id="ARBA00022777"/>
    </source>
</evidence>
<dbReference type="InterPro" id="IPR035965">
    <property type="entry name" value="PAS-like_dom_sf"/>
</dbReference>
<dbReference type="AlphaFoldDB" id="A0A1T5G7U2"/>
<dbReference type="SMART" id="SM00387">
    <property type="entry name" value="HATPase_c"/>
    <property type="match status" value="1"/>
</dbReference>
<keyword evidence="8" id="KW-0902">Two-component regulatory system</keyword>
<evidence type="ECO:0000256" key="2">
    <source>
        <dbReference type="ARBA" id="ARBA00012438"/>
    </source>
</evidence>
<dbReference type="PROSITE" id="PS50109">
    <property type="entry name" value="HIS_KIN"/>
    <property type="match status" value="1"/>
</dbReference>
<dbReference type="SUPFAM" id="SSF47384">
    <property type="entry name" value="Homodimeric domain of signal transducing histidine kinase"/>
    <property type="match status" value="1"/>
</dbReference>
<sequence length="558" mass="63526">MKKSATTDKQVNKIKQAENKTDKLNLIHELEVHQIELEMQNDELKKTKEKAERAEKKYRELYDFAPTAYLTLTKKGKIKDLNFSAENMLGKDRMHLVESSFGFYISLETRDSFNRFLQRIFTEKVKATCEAKLETHDGSAKHVLITGIISNIDEKCLMNMIDITKRIQAEQELIMAKEKAEESERLKSSFLANMSHEIRTPMNGILGFTELLKDMKLNGKDQKECINIIEKSGTRMLNILNDIISISKIESKQIDVLISDTNINDQVEYIYHFFKLEAEQKKLKISFKNGLNLGEAFISTDREKLYAILTNLVKNAVKFTQTGFIELGYTKKDNFLEFYVRDSGPGIHEEEKSTIFGRFIQGSKAYIRNLEGAGLGLSITKAYVEMLGGKIWVENNAGENNESSGATFFFTIPAIPVKKAQSAINNKKLKEAKKNEAKKLNILVVENDEISRMLIIAMLEELINKVLTATNGVEAIDLYQKNSEIDLVLMDINMPEMDGYEATRKIREFDKDVIIIAQTAYALAGDEEKSLNAGCNNYISKPIDKEKLKTMIINSFSN</sequence>
<evidence type="ECO:0000256" key="7">
    <source>
        <dbReference type="ARBA" id="ARBA00022840"/>
    </source>
</evidence>
<dbReference type="InterPro" id="IPR001789">
    <property type="entry name" value="Sig_transdc_resp-reg_receiver"/>
</dbReference>
<dbReference type="SUPFAM" id="SSF55874">
    <property type="entry name" value="ATPase domain of HSP90 chaperone/DNA topoisomerase II/histidine kinase"/>
    <property type="match status" value="1"/>
</dbReference>
<dbReference type="InterPro" id="IPR004358">
    <property type="entry name" value="Sig_transdc_His_kin-like_C"/>
</dbReference>
<dbReference type="Gene3D" id="3.40.50.2300">
    <property type="match status" value="1"/>
</dbReference>
<name>A0A1T5G7U2_9BACT</name>
<keyword evidence="5" id="KW-0547">Nucleotide-binding</keyword>
<evidence type="ECO:0000256" key="9">
    <source>
        <dbReference type="PROSITE-ProRule" id="PRU00169"/>
    </source>
</evidence>
<feature type="modified residue" description="4-aspartylphosphate" evidence="9">
    <location>
        <position position="491"/>
    </location>
</feature>
<keyword evidence="15" id="KW-1185">Reference proteome</keyword>
<dbReference type="RefSeq" id="WP_079557515.1">
    <property type="nucleotide sequence ID" value="NZ_CP021904.1"/>
</dbReference>